<dbReference type="InterPro" id="IPR005532">
    <property type="entry name" value="SUMF_dom"/>
</dbReference>
<evidence type="ECO:0000313" key="4">
    <source>
        <dbReference type="Proteomes" id="UP000425960"/>
    </source>
</evidence>
<evidence type="ECO:0000313" key="3">
    <source>
        <dbReference type="EMBL" id="BBO83789.1"/>
    </source>
</evidence>
<evidence type="ECO:0000256" key="1">
    <source>
        <dbReference type="SAM" id="SignalP"/>
    </source>
</evidence>
<organism evidence="3 4">
    <name type="scientific">Desulfosarcina ovata subsp. sediminis</name>
    <dbReference type="NCBI Taxonomy" id="885957"/>
    <lineage>
        <taxon>Bacteria</taxon>
        <taxon>Pseudomonadati</taxon>
        <taxon>Thermodesulfobacteriota</taxon>
        <taxon>Desulfobacteria</taxon>
        <taxon>Desulfobacterales</taxon>
        <taxon>Desulfosarcinaceae</taxon>
        <taxon>Desulfosarcina</taxon>
    </lineage>
</organism>
<feature type="domain" description="Sulfatase-modifying factor enzyme-like" evidence="2">
    <location>
        <begin position="110"/>
        <end position="315"/>
    </location>
</feature>
<dbReference type="PANTHER" id="PTHR23150">
    <property type="entry name" value="SULFATASE MODIFYING FACTOR 1, 2"/>
    <property type="match status" value="1"/>
</dbReference>
<name>A0A5K7ZU88_9BACT</name>
<dbReference type="AlphaFoldDB" id="A0A5K7ZU88"/>
<gene>
    <name evidence="3" type="ORF">DSCO28_43550</name>
</gene>
<dbReference type="RefSeq" id="WP_155323917.1">
    <property type="nucleotide sequence ID" value="NZ_AP021876.1"/>
</dbReference>
<dbReference type="SUPFAM" id="SSF56436">
    <property type="entry name" value="C-type lectin-like"/>
    <property type="match status" value="1"/>
</dbReference>
<dbReference type="GO" id="GO:0120147">
    <property type="term" value="F:formylglycine-generating oxidase activity"/>
    <property type="evidence" value="ECO:0007669"/>
    <property type="project" value="TreeGrafter"/>
</dbReference>
<dbReference type="InterPro" id="IPR016187">
    <property type="entry name" value="CTDL_fold"/>
</dbReference>
<dbReference type="InterPro" id="IPR042095">
    <property type="entry name" value="SUMF_sf"/>
</dbReference>
<keyword evidence="1" id="KW-0732">Signal</keyword>
<feature type="chain" id="PRO_5024393646" description="Sulfatase-modifying factor enzyme-like domain-containing protein" evidence="1">
    <location>
        <begin position="24"/>
        <end position="317"/>
    </location>
</feature>
<protein>
    <recommendedName>
        <fullName evidence="2">Sulfatase-modifying factor enzyme-like domain-containing protein</fullName>
    </recommendedName>
</protein>
<sequence>MRQLLFCMTIMFFITLSSYTAVSRSSTPEKDDSEQHQAGEVWIEPWTGMEFVWVPGGCFQMGTPKGGSFNTVRVQEAEALDGNFFVSILKIASIFFPVGCSSMRTSIPADFDQYTMDERPVHKVCLNGFWIGKHEVTQEQWIKVLGNNPSYFKIGNDYPVEQVSWDDAFQFINSLNNKTDVAFSLPTEAQWEYAARSGGKKEIYSGSDNASDVAWYFENSENKTHKVGTKLANGLGIHDMSGNLREWCKDMYAKDAYSNHSLNNPMYVTEDKKRKFSRAIRGGSYYLNSCDVRCTSRTWSWRDHNEVDVGFRLIREN</sequence>
<evidence type="ECO:0000259" key="2">
    <source>
        <dbReference type="Pfam" id="PF03781"/>
    </source>
</evidence>
<dbReference type="InterPro" id="IPR051043">
    <property type="entry name" value="Sulfatase_Mod_Factor_Kinase"/>
</dbReference>
<feature type="signal peptide" evidence="1">
    <location>
        <begin position="1"/>
        <end position="23"/>
    </location>
</feature>
<dbReference type="Pfam" id="PF03781">
    <property type="entry name" value="FGE-sulfatase"/>
    <property type="match status" value="1"/>
</dbReference>
<dbReference type="KEGG" id="dov:DSCO28_43550"/>
<dbReference type="EMBL" id="AP021876">
    <property type="protein sequence ID" value="BBO83789.1"/>
    <property type="molecule type" value="Genomic_DNA"/>
</dbReference>
<dbReference type="PANTHER" id="PTHR23150:SF19">
    <property type="entry name" value="FORMYLGLYCINE-GENERATING ENZYME"/>
    <property type="match status" value="1"/>
</dbReference>
<proteinExistence type="predicted"/>
<reference evidence="3 4" key="1">
    <citation type="submission" date="2019-11" db="EMBL/GenBank/DDBJ databases">
        <title>Comparative genomics of hydrocarbon-degrading Desulfosarcina strains.</title>
        <authorList>
            <person name="Watanabe M."/>
            <person name="Kojima H."/>
            <person name="Fukui M."/>
        </authorList>
    </citation>
    <scope>NUCLEOTIDE SEQUENCE [LARGE SCALE GENOMIC DNA]</scope>
    <source>
        <strain evidence="3 4">28bB2T</strain>
    </source>
</reference>
<dbReference type="Proteomes" id="UP000425960">
    <property type="component" value="Chromosome"/>
</dbReference>
<dbReference type="Gene3D" id="3.90.1580.10">
    <property type="entry name" value="paralog of FGE (formylglycine-generating enzyme)"/>
    <property type="match status" value="1"/>
</dbReference>
<accession>A0A5K7ZU88</accession>